<dbReference type="OrthoDB" id="1306001at2759"/>
<dbReference type="AlphaFoldDB" id="A0A3L6RFG9"/>
<dbReference type="Proteomes" id="UP000275267">
    <property type="component" value="Unassembled WGS sequence"/>
</dbReference>
<evidence type="ECO:0000313" key="2">
    <source>
        <dbReference type="Proteomes" id="UP000275267"/>
    </source>
</evidence>
<reference evidence="2" key="1">
    <citation type="journal article" date="2019" name="Nat. Commun.">
        <title>The genome of broomcorn millet.</title>
        <authorList>
            <person name="Zou C."/>
            <person name="Miki D."/>
            <person name="Li D."/>
            <person name="Tang Q."/>
            <person name="Xiao L."/>
            <person name="Rajput S."/>
            <person name="Deng P."/>
            <person name="Jia W."/>
            <person name="Huang R."/>
            <person name="Zhang M."/>
            <person name="Sun Y."/>
            <person name="Hu J."/>
            <person name="Fu X."/>
            <person name="Schnable P.S."/>
            <person name="Li F."/>
            <person name="Zhang H."/>
            <person name="Feng B."/>
            <person name="Zhu X."/>
            <person name="Liu R."/>
            <person name="Schnable J.C."/>
            <person name="Zhu J.-K."/>
            <person name="Zhang H."/>
        </authorList>
    </citation>
    <scope>NUCLEOTIDE SEQUENCE [LARGE SCALE GENOMIC DNA]</scope>
</reference>
<gene>
    <name evidence="1" type="ORF">C2845_PM06G08660</name>
</gene>
<comment type="caution">
    <text evidence="1">The sequence shown here is derived from an EMBL/GenBank/DDBJ whole genome shotgun (WGS) entry which is preliminary data.</text>
</comment>
<name>A0A3L6RFG9_PANMI</name>
<evidence type="ECO:0000313" key="1">
    <source>
        <dbReference type="EMBL" id="RLN00685.1"/>
    </source>
</evidence>
<sequence>MYMYFDYRKLINNGMIGRDLGEAHYLDTPTWKAMLLLLPGLRRHTSVRLGNGAMTSFWQDHWLGSTSLADLMPALFSNAQRPNMSVNLNQLHRRNSGTYAWRRDSPRWRKNSSSFSYMLYRLSTSMRPLLIDVVCGRPLRLSPLRACTGPCRQQRLPKLLRLHSGTAMLHPKPSNSSGSSKGSGYPPELSSFTATLLTLRNVLSVNMLSVNMKKTKLSSSSSVLRLLYAGVFCVPGRISPILRLAVCGVMSFWKAWKTTSKPLSLSVFSGTFGRAEMHTPSRGKTCHLPSPCAGLWLISFCGHTELTVLRI</sequence>
<dbReference type="EMBL" id="PQIB02000009">
    <property type="protein sequence ID" value="RLN00685.1"/>
    <property type="molecule type" value="Genomic_DNA"/>
</dbReference>
<accession>A0A3L6RFG9</accession>
<proteinExistence type="predicted"/>
<keyword evidence="2" id="KW-1185">Reference proteome</keyword>
<protein>
    <submittedName>
        <fullName evidence="1">Uncharacterized protein</fullName>
    </submittedName>
</protein>
<organism evidence="1 2">
    <name type="scientific">Panicum miliaceum</name>
    <name type="common">Proso millet</name>
    <name type="synonym">Broomcorn millet</name>
    <dbReference type="NCBI Taxonomy" id="4540"/>
    <lineage>
        <taxon>Eukaryota</taxon>
        <taxon>Viridiplantae</taxon>
        <taxon>Streptophyta</taxon>
        <taxon>Embryophyta</taxon>
        <taxon>Tracheophyta</taxon>
        <taxon>Spermatophyta</taxon>
        <taxon>Magnoliopsida</taxon>
        <taxon>Liliopsida</taxon>
        <taxon>Poales</taxon>
        <taxon>Poaceae</taxon>
        <taxon>PACMAD clade</taxon>
        <taxon>Panicoideae</taxon>
        <taxon>Panicodae</taxon>
        <taxon>Paniceae</taxon>
        <taxon>Panicinae</taxon>
        <taxon>Panicum</taxon>
        <taxon>Panicum sect. Panicum</taxon>
    </lineage>
</organism>